<name>A0A139IGC6_9PEZI</name>
<keyword evidence="5" id="KW-0811">Translocation</keyword>
<dbReference type="InterPro" id="IPR035427">
    <property type="entry name" value="Tim10-like_dom_sf"/>
</dbReference>
<evidence type="ECO:0000256" key="4">
    <source>
        <dbReference type="ARBA" id="ARBA00022927"/>
    </source>
</evidence>
<keyword evidence="3" id="KW-0496">Mitochondrion</keyword>
<keyword evidence="4" id="KW-0813">Transport</keyword>
<comment type="subcellular location">
    <subcellularLocation>
        <location evidence="1">Mitochondrion inner membrane</location>
        <topology evidence="1">Peripheral membrane protein</topology>
        <orientation evidence="1">Intermembrane side</orientation>
    </subcellularLocation>
</comment>
<dbReference type="STRING" id="113226.A0A139IGC6"/>
<protein>
    <recommendedName>
        <fullName evidence="8">Tim10-like domain-containing protein</fullName>
    </recommendedName>
</protein>
<evidence type="ECO:0000256" key="1">
    <source>
        <dbReference type="ARBA" id="ARBA00004137"/>
    </source>
</evidence>
<comment type="caution">
    <text evidence="9">The sequence shown here is derived from an EMBL/GenBank/DDBJ whole genome shotgun (WGS) entry which is preliminary data.</text>
</comment>
<keyword evidence="7" id="KW-0143">Chaperone</keyword>
<evidence type="ECO:0000313" key="9">
    <source>
        <dbReference type="EMBL" id="KXT13705.1"/>
    </source>
</evidence>
<evidence type="ECO:0000256" key="6">
    <source>
        <dbReference type="ARBA" id="ARBA00023157"/>
    </source>
</evidence>
<sequence>RPTPRHADRPITALPYGDSRCEKIELLLHDQVPSRRDSHRLWRIHRIRLQQISTTTQQPHRTMDQLDIGPETAQALGSMSAKDKQELNQFVVNETQKAQIQQSIHSLTDTCFRKCVTSKISSGQLDRYEEPCMRNCVDRFMDSQMTVIQHLEKMRQI</sequence>
<dbReference type="EMBL" id="LFZO01000107">
    <property type="protein sequence ID" value="KXT13705.1"/>
    <property type="molecule type" value="Genomic_DNA"/>
</dbReference>
<evidence type="ECO:0000256" key="7">
    <source>
        <dbReference type="ARBA" id="ARBA00023186"/>
    </source>
</evidence>
<dbReference type="OrthoDB" id="344165at2759"/>
<evidence type="ECO:0000256" key="3">
    <source>
        <dbReference type="ARBA" id="ARBA00022792"/>
    </source>
</evidence>
<comment type="similarity">
    <text evidence="2">Belongs to the small Tim family.</text>
</comment>
<dbReference type="GO" id="GO:0005743">
    <property type="term" value="C:mitochondrial inner membrane"/>
    <property type="evidence" value="ECO:0007669"/>
    <property type="project" value="UniProtKB-SubCell"/>
</dbReference>
<dbReference type="AlphaFoldDB" id="A0A139IGC6"/>
<dbReference type="Pfam" id="PF02953">
    <property type="entry name" value="zf-Tim10_DDP"/>
    <property type="match status" value="1"/>
</dbReference>
<organism evidence="9 10">
    <name type="scientific">Pseudocercospora musae</name>
    <dbReference type="NCBI Taxonomy" id="113226"/>
    <lineage>
        <taxon>Eukaryota</taxon>
        <taxon>Fungi</taxon>
        <taxon>Dikarya</taxon>
        <taxon>Ascomycota</taxon>
        <taxon>Pezizomycotina</taxon>
        <taxon>Dothideomycetes</taxon>
        <taxon>Dothideomycetidae</taxon>
        <taxon>Mycosphaerellales</taxon>
        <taxon>Mycosphaerellaceae</taxon>
        <taxon>Pseudocercospora</taxon>
    </lineage>
</organism>
<keyword evidence="4" id="KW-0653">Protein transport</keyword>
<dbReference type="Proteomes" id="UP000073492">
    <property type="component" value="Unassembled WGS sequence"/>
</dbReference>
<proteinExistence type="inferred from homology"/>
<keyword evidence="3" id="KW-0472">Membrane</keyword>
<feature type="domain" description="Tim10-like" evidence="8">
    <location>
        <begin position="89"/>
        <end position="152"/>
    </location>
</feature>
<evidence type="ECO:0000259" key="8">
    <source>
        <dbReference type="Pfam" id="PF02953"/>
    </source>
</evidence>
<dbReference type="SUPFAM" id="SSF144122">
    <property type="entry name" value="Tim10-like"/>
    <property type="match status" value="1"/>
</dbReference>
<evidence type="ECO:0000256" key="2">
    <source>
        <dbReference type="ARBA" id="ARBA00006720"/>
    </source>
</evidence>
<evidence type="ECO:0000256" key="5">
    <source>
        <dbReference type="ARBA" id="ARBA00023010"/>
    </source>
</evidence>
<dbReference type="InterPro" id="IPR004217">
    <property type="entry name" value="Tim10-like"/>
</dbReference>
<evidence type="ECO:0000313" key="10">
    <source>
        <dbReference type="Proteomes" id="UP000073492"/>
    </source>
</evidence>
<keyword evidence="3" id="KW-0999">Mitochondrion inner membrane</keyword>
<keyword evidence="6" id="KW-1015">Disulfide bond</keyword>
<keyword evidence="10" id="KW-1185">Reference proteome</keyword>
<dbReference type="Gene3D" id="1.10.287.810">
    <property type="entry name" value="Mitochondrial import inner membrane translocase subunit tim13 like domains"/>
    <property type="match status" value="1"/>
</dbReference>
<feature type="non-terminal residue" evidence="9">
    <location>
        <position position="1"/>
    </location>
</feature>
<dbReference type="GO" id="GO:0015031">
    <property type="term" value="P:protein transport"/>
    <property type="evidence" value="ECO:0007669"/>
    <property type="project" value="UniProtKB-KW"/>
</dbReference>
<reference evidence="9 10" key="1">
    <citation type="submission" date="2015-07" db="EMBL/GenBank/DDBJ databases">
        <title>Comparative genomics of the Sigatoka disease complex on banana suggests a link between parallel evolutionary changes in Pseudocercospora fijiensis and Pseudocercospora eumusae and increased virulence on the banana host.</title>
        <authorList>
            <person name="Chang T.-C."/>
            <person name="Salvucci A."/>
            <person name="Crous P.W."/>
            <person name="Stergiopoulos I."/>
        </authorList>
    </citation>
    <scope>NUCLEOTIDE SEQUENCE [LARGE SCALE GENOMIC DNA]</scope>
    <source>
        <strain evidence="9 10">CBS 116634</strain>
    </source>
</reference>
<accession>A0A139IGC6</accession>
<gene>
    <name evidence="9" type="ORF">AC579_8105</name>
</gene>